<name>A0A8J7U429_9BACT</name>
<evidence type="ECO:0000313" key="3">
    <source>
        <dbReference type="Proteomes" id="UP000664417"/>
    </source>
</evidence>
<reference evidence="2" key="1">
    <citation type="submission" date="2021-03" db="EMBL/GenBank/DDBJ databases">
        <authorList>
            <person name="Wang G."/>
        </authorList>
    </citation>
    <scope>NUCLEOTIDE SEQUENCE</scope>
    <source>
        <strain evidence="2">KCTC 12899</strain>
    </source>
</reference>
<dbReference type="Proteomes" id="UP000664417">
    <property type="component" value="Unassembled WGS sequence"/>
</dbReference>
<keyword evidence="1" id="KW-1133">Transmembrane helix</keyword>
<sequence length="72" mass="7973">MKRISILLFLIGAAILLGLGIAKVTDFSLALSVGISSVGCVLIFLMLDVRPEQSSKDTIYRLTRGSWYRKKK</sequence>
<accession>A0A8J7U429</accession>
<gene>
    <name evidence="2" type="ORF">J3U88_10780</name>
</gene>
<evidence type="ECO:0000256" key="1">
    <source>
        <dbReference type="SAM" id="Phobius"/>
    </source>
</evidence>
<dbReference type="EMBL" id="JAFREP010000008">
    <property type="protein sequence ID" value="MBO1318943.1"/>
    <property type="molecule type" value="Genomic_DNA"/>
</dbReference>
<dbReference type="AlphaFoldDB" id="A0A8J7U429"/>
<feature type="transmembrane region" description="Helical" evidence="1">
    <location>
        <begin position="32"/>
        <end position="49"/>
    </location>
</feature>
<comment type="caution">
    <text evidence="2">The sequence shown here is derived from an EMBL/GenBank/DDBJ whole genome shotgun (WGS) entry which is preliminary data.</text>
</comment>
<keyword evidence="1" id="KW-0472">Membrane</keyword>
<keyword evidence="3" id="KW-1185">Reference proteome</keyword>
<evidence type="ECO:0000313" key="2">
    <source>
        <dbReference type="EMBL" id="MBO1318943.1"/>
    </source>
</evidence>
<proteinExistence type="predicted"/>
<protein>
    <submittedName>
        <fullName evidence="2">Uncharacterized protein</fullName>
    </submittedName>
</protein>
<organism evidence="2 3">
    <name type="scientific">Acanthopleuribacter pedis</name>
    <dbReference type="NCBI Taxonomy" id="442870"/>
    <lineage>
        <taxon>Bacteria</taxon>
        <taxon>Pseudomonadati</taxon>
        <taxon>Acidobacteriota</taxon>
        <taxon>Holophagae</taxon>
        <taxon>Acanthopleuribacterales</taxon>
        <taxon>Acanthopleuribacteraceae</taxon>
        <taxon>Acanthopleuribacter</taxon>
    </lineage>
</organism>
<keyword evidence="1" id="KW-0812">Transmembrane</keyword>
<dbReference type="RefSeq" id="WP_207858763.1">
    <property type="nucleotide sequence ID" value="NZ_JAFREP010000008.1"/>
</dbReference>